<proteinExistence type="predicted"/>
<dbReference type="EC" id="3.6.1.-" evidence="4"/>
<evidence type="ECO:0000256" key="1">
    <source>
        <dbReference type="ARBA" id="ARBA00001946"/>
    </source>
</evidence>
<dbReference type="CDD" id="cd24156">
    <property type="entry name" value="NUDIX_ADPRase_NudE"/>
    <property type="match status" value="1"/>
</dbReference>
<dbReference type="Pfam" id="PF00293">
    <property type="entry name" value="NUDIX"/>
    <property type="match status" value="1"/>
</dbReference>
<dbReference type="Proteomes" id="UP001209854">
    <property type="component" value="Unassembled WGS sequence"/>
</dbReference>
<dbReference type="PROSITE" id="PS00893">
    <property type="entry name" value="NUDIX_BOX"/>
    <property type="match status" value="1"/>
</dbReference>
<gene>
    <name evidence="4" type="primary">nudE</name>
    <name evidence="4" type="ORF">NX722_23240</name>
</gene>
<name>A0ABT3N1H7_9GAMM</name>
<dbReference type="InterPro" id="IPR000086">
    <property type="entry name" value="NUDIX_hydrolase_dom"/>
</dbReference>
<protein>
    <submittedName>
        <fullName evidence="4">ADP compounds hydrolase NudE</fullName>
        <ecNumber evidence="4">3.6.1.-</ecNumber>
    </submittedName>
</protein>
<dbReference type="PANTHER" id="PTHR11839:SF12">
    <property type="entry name" value="ADP COMPOUNDS HYDROLASE NUDE"/>
    <property type="match status" value="1"/>
</dbReference>
<evidence type="ECO:0000259" key="3">
    <source>
        <dbReference type="PROSITE" id="PS51462"/>
    </source>
</evidence>
<sequence>MSTDDTPTDKKKTRIKSCTEIARTRLFRVEALELEFSNGEQRTYERLAGSGSGHKAVMVVPMLDDNRFLLVKEFAAGTGDYQLSLPKGLVELDETLFEGADRELKEEAGYGARQWDYITDFTVSPNYMKNHIHVVLARDLYPERLEGDEPEPMEVVEWSFDRLQALNDRPDFSEARTLAALYLVRDKLQDGLL</sequence>
<dbReference type="NCBIfam" id="NF008736">
    <property type="entry name" value="PRK11762.1"/>
    <property type="match status" value="1"/>
</dbReference>
<organism evidence="4 5">
    <name type="scientific">Endozoicomonas gorgoniicola</name>
    <dbReference type="NCBI Taxonomy" id="1234144"/>
    <lineage>
        <taxon>Bacteria</taxon>
        <taxon>Pseudomonadati</taxon>
        <taxon>Pseudomonadota</taxon>
        <taxon>Gammaproteobacteria</taxon>
        <taxon>Oceanospirillales</taxon>
        <taxon>Endozoicomonadaceae</taxon>
        <taxon>Endozoicomonas</taxon>
    </lineage>
</organism>
<accession>A0ABT3N1H7</accession>
<dbReference type="SUPFAM" id="SSF55811">
    <property type="entry name" value="Nudix"/>
    <property type="match status" value="1"/>
</dbReference>
<evidence type="ECO:0000313" key="4">
    <source>
        <dbReference type="EMBL" id="MCW7555484.1"/>
    </source>
</evidence>
<evidence type="ECO:0000256" key="2">
    <source>
        <dbReference type="ARBA" id="ARBA00022801"/>
    </source>
</evidence>
<dbReference type="InterPro" id="IPR020084">
    <property type="entry name" value="NUDIX_hydrolase_CS"/>
</dbReference>
<dbReference type="EMBL" id="JAPFCC010000001">
    <property type="protein sequence ID" value="MCW7555484.1"/>
    <property type="molecule type" value="Genomic_DNA"/>
</dbReference>
<comment type="cofactor">
    <cofactor evidence="1">
        <name>Mg(2+)</name>
        <dbReference type="ChEBI" id="CHEBI:18420"/>
    </cofactor>
</comment>
<dbReference type="PANTHER" id="PTHR11839">
    <property type="entry name" value="UDP/ADP-SUGAR PYROPHOSPHATASE"/>
    <property type="match status" value="1"/>
</dbReference>
<keyword evidence="5" id="KW-1185">Reference proteome</keyword>
<evidence type="ECO:0000313" key="5">
    <source>
        <dbReference type="Proteomes" id="UP001209854"/>
    </source>
</evidence>
<feature type="domain" description="Nudix hydrolase" evidence="3">
    <location>
        <begin position="52"/>
        <end position="182"/>
    </location>
</feature>
<reference evidence="4 5" key="1">
    <citation type="submission" date="2022-10" db="EMBL/GenBank/DDBJ databases">
        <title>High-quality genome sequences of two octocoral-associated bacteria, Endozoicomonas euniceicola EF212 and Endozoicomonas gorgoniicola PS125.</title>
        <authorList>
            <person name="Chiou Y.-J."/>
            <person name="Chen Y.-H."/>
        </authorList>
    </citation>
    <scope>NUCLEOTIDE SEQUENCE [LARGE SCALE GENOMIC DNA]</scope>
    <source>
        <strain evidence="4 5">PS125</strain>
    </source>
</reference>
<keyword evidence="2 4" id="KW-0378">Hydrolase</keyword>
<comment type="caution">
    <text evidence="4">The sequence shown here is derived from an EMBL/GenBank/DDBJ whole genome shotgun (WGS) entry which is preliminary data.</text>
</comment>
<dbReference type="Gene3D" id="3.90.79.10">
    <property type="entry name" value="Nucleoside Triphosphate Pyrophosphohydrolase"/>
    <property type="match status" value="1"/>
</dbReference>
<dbReference type="PROSITE" id="PS51462">
    <property type="entry name" value="NUDIX"/>
    <property type="match status" value="1"/>
</dbReference>
<dbReference type="GO" id="GO:0016787">
    <property type="term" value="F:hydrolase activity"/>
    <property type="evidence" value="ECO:0007669"/>
    <property type="project" value="UniProtKB-KW"/>
</dbReference>
<dbReference type="InterPro" id="IPR015797">
    <property type="entry name" value="NUDIX_hydrolase-like_dom_sf"/>
</dbReference>
<dbReference type="RefSeq" id="WP_262565241.1">
    <property type="nucleotide sequence ID" value="NZ_JAPFCC010000001.1"/>
</dbReference>